<keyword evidence="1" id="KW-1133">Transmembrane helix</keyword>
<feature type="transmembrane region" description="Helical" evidence="1">
    <location>
        <begin position="41"/>
        <end position="62"/>
    </location>
</feature>
<name>A0ABX1X0Q5_9BACT</name>
<proteinExistence type="predicted"/>
<reference evidence="2 3" key="1">
    <citation type="submission" date="2018-12" db="EMBL/GenBank/DDBJ databases">
        <title>Marinifilum JC070 sp. nov., a marine bacterium isolated from Yongle Blue Hole in the South China Sea.</title>
        <authorList>
            <person name="Fu T."/>
        </authorList>
    </citation>
    <scope>NUCLEOTIDE SEQUENCE [LARGE SCALE GENOMIC DNA]</scope>
    <source>
        <strain evidence="2 3">JC070</strain>
    </source>
</reference>
<organism evidence="2 3">
    <name type="scientific">Marinifilum caeruleilacunae</name>
    <dbReference type="NCBI Taxonomy" id="2499076"/>
    <lineage>
        <taxon>Bacteria</taxon>
        <taxon>Pseudomonadati</taxon>
        <taxon>Bacteroidota</taxon>
        <taxon>Bacteroidia</taxon>
        <taxon>Marinilabiliales</taxon>
        <taxon>Marinifilaceae</taxon>
    </lineage>
</organism>
<feature type="transmembrane region" description="Helical" evidence="1">
    <location>
        <begin position="156"/>
        <end position="173"/>
    </location>
</feature>
<accession>A0ABX1X0Q5</accession>
<dbReference type="RefSeq" id="WP_171597243.1">
    <property type="nucleotide sequence ID" value="NZ_RZNH01000048.1"/>
</dbReference>
<sequence length="175" mass="19979">MKSKHTLRILSLYFVIAIFIVGLIRLGVLCLNFGAYKSEGVVGIIGGLLLIWMGLGYFALMVGKIKRILIKDNNLIVRKILLNKESESRLSKVQFTEFEWQMTWNTVRGILVRLENGEIEQISIKEFYNSHELIKLIKENGIKDDSIKPKIHTGSFKVFMLLGILISIAMLLLKL</sequence>
<evidence type="ECO:0000313" key="3">
    <source>
        <dbReference type="Proteomes" id="UP000732105"/>
    </source>
</evidence>
<evidence type="ECO:0008006" key="4">
    <source>
        <dbReference type="Google" id="ProtNLM"/>
    </source>
</evidence>
<evidence type="ECO:0000313" key="2">
    <source>
        <dbReference type="EMBL" id="NOU61983.1"/>
    </source>
</evidence>
<evidence type="ECO:0000256" key="1">
    <source>
        <dbReference type="SAM" id="Phobius"/>
    </source>
</evidence>
<gene>
    <name evidence="2" type="ORF">ELS83_19470</name>
</gene>
<keyword evidence="1" id="KW-0472">Membrane</keyword>
<comment type="caution">
    <text evidence="2">The sequence shown here is derived from an EMBL/GenBank/DDBJ whole genome shotgun (WGS) entry which is preliminary data.</text>
</comment>
<keyword evidence="1" id="KW-0812">Transmembrane</keyword>
<dbReference type="Proteomes" id="UP000732105">
    <property type="component" value="Unassembled WGS sequence"/>
</dbReference>
<feature type="transmembrane region" description="Helical" evidence="1">
    <location>
        <begin position="12"/>
        <end position="35"/>
    </location>
</feature>
<protein>
    <recommendedName>
        <fullName evidence="4">PH domain-containing protein</fullName>
    </recommendedName>
</protein>
<keyword evidence="3" id="KW-1185">Reference proteome</keyword>
<dbReference type="EMBL" id="RZNH01000048">
    <property type="protein sequence ID" value="NOU61983.1"/>
    <property type="molecule type" value="Genomic_DNA"/>
</dbReference>